<sequence length="312" mass="33569">MNIRPTIRSQKTHSKRVIDHAVTPTVSIILILFLVVALAGIIYALIFGLASSVEKTAYVATDANIVNITPGIQAIEVMHRNGDVMYYENQSPDAQYEVRFIIDSGDSSSVVQTDPSLLSTGSIWSPGKKVIIFKRIDGYYLTDDTSLIANPEAFPPGPVGIRVIDNTHDQLIAYKGTGNIGGTLTPTTEPTTEPTTPPTTEPTTEPTTVPTTPTISPTPTPPPSQSCINCPLGESFSVAFTSEIIGPRTIRFKDASSPQPNIRAWTFGDGGSDTGEIVVYTYSTSGPYKITLTVKKNNSPCTCTLTQWITVS</sequence>
<dbReference type="InterPro" id="IPR035986">
    <property type="entry name" value="PKD_dom_sf"/>
</dbReference>
<evidence type="ECO:0000259" key="3">
    <source>
        <dbReference type="PROSITE" id="PS50093"/>
    </source>
</evidence>
<evidence type="ECO:0000256" key="2">
    <source>
        <dbReference type="SAM" id="Phobius"/>
    </source>
</evidence>
<keyword evidence="2" id="KW-1133">Transmembrane helix</keyword>
<feature type="compositionally biased region" description="Low complexity" evidence="1">
    <location>
        <begin position="183"/>
        <end position="194"/>
    </location>
</feature>
<dbReference type="RefSeq" id="WP_214419591.1">
    <property type="nucleotide sequence ID" value="NZ_CP075546.1"/>
</dbReference>
<dbReference type="Proteomes" id="UP000680656">
    <property type="component" value="Chromosome"/>
</dbReference>
<protein>
    <submittedName>
        <fullName evidence="4">PKD domain-containing protein</fullName>
    </submittedName>
</protein>
<keyword evidence="5" id="KW-1185">Reference proteome</keyword>
<feature type="compositionally biased region" description="Low complexity" evidence="1">
    <location>
        <begin position="201"/>
        <end position="215"/>
    </location>
</feature>
<dbReference type="Pfam" id="PF18911">
    <property type="entry name" value="PKD_4"/>
    <property type="match status" value="1"/>
</dbReference>
<dbReference type="InterPro" id="IPR013783">
    <property type="entry name" value="Ig-like_fold"/>
</dbReference>
<keyword evidence="2" id="KW-0812">Transmembrane</keyword>
<dbReference type="CDD" id="cd00146">
    <property type="entry name" value="PKD"/>
    <property type="match status" value="1"/>
</dbReference>
<dbReference type="InterPro" id="IPR012859">
    <property type="entry name" value="Pilin_N_archaeal"/>
</dbReference>
<accession>A0A8E7B1L4</accession>
<dbReference type="InterPro" id="IPR022409">
    <property type="entry name" value="PKD/Chitinase_dom"/>
</dbReference>
<keyword evidence="2" id="KW-0472">Membrane</keyword>
<dbReference type="SMART" id="SM00089">
    <property type="entry name" value="PKD"/>
    <property type="match status" value="1"/>
</dbReference>
<evidence type="ECO:0000256" key="1">
    <source>
        <dbReference type="SAM" id="MobiDB-lite"/>
    </source>
</evidence>
<evidence type="ECO:0000313" key="4">
    <source>
        <dbReference type="EMBL" id="QVV88788.1"/>
    </source>
</evidence>
<feature type="region of interest" description="Disordered" evidence="1">
    <location>
        <begin position="176"/>
        <end position="224"/>
    </location>
</feature>
<feature type="domain" description="PKD" evidence="3">
    <location>
        <begin position="247"/>
        <end position="312"/>
    </location>
</feature>
<dbReference type="GeneID" id="65098718"/>
<feature type="transmembrane region" description="Helical" evidence="2">
    <location>
        <begin position="21"/>
        <end position="46"/>
    </location>
</feature>
<gene>
    <name evidence="4" type="ORF">KHC33_16000</name>
</gene>
<proteinExistence type="predicted"/>
<dbReference type="KEGG" id="mrtj:KHC33_16000"/>
<reference evidence="4 5" key="1">
    <citation type="submission" date="2021-05" db="EMBL/GenBank/DDBJ databases">
        <title>A novel Methanospirillum isolate from a pyrite-forming mixed culture.</title>
        <authorList>
            <person name="Bunk B."/>
            <person name="Sproer C."/>
            <person name="Spring S."/>
            <person name="Pester M."/>
        </authorList>
    </citation>
    <scope>NUCLEOTIDE SEQUENCE [LARGE SCALE GENOMIC DNA]</scope>
    <source>
        <strain evidence="4 5">J.3.6.1-F.2.7.3</strain>
    </source>
</reference>
<dbReference type="SUPFAM" id="SSF49299">
    <property type="entry name" value="PKD domain"/>
    <property type="match status" value="1"/>
</dbReference>
<dbReference type="PROSITE" id="PS50093">
    <property type="entry name" value="PKD"/>
    <property type="match status" value="1"/>
</dbReference>
<dbReference type="Pfam" id="PF07790">
    <property type="entry name" value="Pilin_N"/>
    <property type="match status" value="1"/>
</dbReference>
<name>A0A8E7B1L4_9EURY</name>
<dbReference type="AlphaFoldDB" id="A0A8E7B1L4"/>
<dbReference type="EMBL" id="CP075546">
    <property type="protein sequence ID" value="QVV88788.1"/>
    <property type="molecule type" value="Genomic_DNA"/>
</dbReference>
<dbReference type="Gene3D" id="2.60.40.10">
    <property type="entry name" value="Immunoglobulins"/>
    <property type="match status" value="1"/>
</dbReference>
<dbReference type="InterPro" id="IPR000601">
    <property type="entry name" value="PKD_dom"/>
</dbReference>
<evidence type="ECO:0000313" key="5">
    <source>
        <dbReference type="Proteomes" id="UP000680656"/>
    </source>
</evidence>
<organism evidence="4 5">
    <name type="scientific">Methanospirillum purgamenti</name>
    <dbReference type="NCBI Taxonomy" id="2834276"/>
    <lineage>
        <taxon>Archaea</taxon>
        <taxon>Methanobacteriati</taxon>
        <taxon>Methanobacteriota</taxon>
        <taxon>Stenosarchaea group</taxon>
        <taxon>Methanomicrobia</taxon>
        <taxon>Methanomicrobiales</taxon>
        <taxon>Methanospirillaceae</taxon>
        <taxon>Methanospirillum</taxon>
    </lineage>
</organism>